<sequence>MEEKEKGLQAVLEEAVEDFSPPDSYTLEAVASSIMLPNHLVNEWLSEKHEKSGKHGDTFLERPLRITTDPEVLATQLNSLPGLVYSPHVYTTPKHYIRFTSPFLSEKKKKQKDEENVLGYCKKVSCYRLHECFFDSVLGNGLYGISVI</sequence>
<dbReference type="OrthoDB" id="1928087at2759"/>
<gene>
    <name evidence="2" type="ORF">AB205_0062610</name>
</gene>
<accession>A0A2G9S688</accession>
<dbReference type="GO" id="GO:0034967">
    <property type="term" value="C:Set3 complex"/>
    <property type="evidence" value="ECO:0007669"/>
    <property type="project" value="TreeGrafter"/>
</dbReference>
<keyword evidence="1" id="KW-0156">Chromatin regulator</keyword>
<proteinExistence type="predicted"/>
<dbReference type="AlphaFoldDB" id="A0A2G9S688"/>
<name>A0A2G9S688_AQUCT</name>
<dbReference type="EMBL" id="KV926474">
    <property type="protein sequence ID" value="PIO35595.1"/>
    <property type="molecule type" value="Genomic_DNA"/>
</dbReference>
<dbReference type="GO" id="GO:0006325">
    <property type="term" value="P:chromatin organization"/>
    <property type="evidence" value="ECO:0007669"/>
    <property type="project" value="UniProtKB-KW"/>
</dbReference>
<dbReference type="PANTHER" id="PTHR46462:SF2">
    <property type="entry name" value="INACTIVE HISTONE-LYSINE N-METHYLTRANSFERASE 2E"/>
    <property type="match status" value="1"/>
</dbReference>
<dbReference type="PANTHER" id="PTHR46462">
    <property type="entry name" value="UPSET, ISOFORM A"/>
    <property type="match status" value="1"/>
</dbReference>
<dbReference type="GO" id="GO:0070210">
    <property type="term" value="C:Rpd3L-Expanded complex"/>
    <property type="evidence" value="ECO:0007669"/>
    <property type="project" value="TreeGrafter"/>
</dbReference>
<evidence type="ECO:0000313" key="2">
    <source>
        <dbReference type="EMBL" id="PIO35595.1"/>
    </source>
</evidence>
<keyword evidence="3" id="KW-1185">Reference proteome</keyword>
<organism evidence="2 3">
    <name type="scientific">Aquarana catesbeiana</name>
    <name type="common">American bullfrog</name>
    <name type="synonym">Rana catesbeiana</name>
    <dbReference type="NCBI Taxonomy" id="8400"/>
    <lineage>
        <taxon>Eukaryota</taxon>
        <taxon>Metazoa</taxon>
        <taxon>Chordata</taxon>
        <taxon>Craniata</taxon>
        <taxon>Vertebrata</taxon>
        <taxon>Euteleostomi</taxon>
        <taxon>Amphibia</taxon>
        <taxon>Batrachia</taxon>
        <taxon>Anura</taxon>
        <taxon>Neobatrachia</taxon>
        <taxon>Ranoidea</taxon>
        <taxon>Ranidae</taxon>
        <taxon>Aquarana</taxon>
    </lineage>
</organism>
<dbReference type="Proteomes" id="UP000228934">
    <property type="component" value="Unassembled WGS sequence"/>
</dbReference>
<evidence type="ECO:0000313" key="3">
    <source>
        <dbReference type="Proteomes" id="UP000228934"/>
    </source>
</evidence>
<protein>
    <submittedName>
        <fullName evidence="2">Uncharacterized protein</fullName>
    </submittedName>
</protein>
<dbReference type="GO" id="GO:0006355">
    <property type="term" value="P:regulation of DNA-templated transcription"/>
    <property type="evidence" value="ECO:0007669"/>
    <property type="project" value="TreeGrafter"/>
</dbReference>
<evidence type="ECO:0000256" key="1">
    <source>
        <dbReference type="ARBA" id="ARBA00022853"/>
    </source>
</evidence>
<reference evidence="3" key="1">
    <citation type="journal article" date="2017" name="Nat. Commun.">
        <title>The North American bullfrog draft genome provides insight into hormonal regulation of long noncoding RNA.</title>
        <authorList>
            <person name="Hammond S.A."/>
            <person name="Warren R.L."/>
            <person name="Vandervalk B.P."/>
            <person name="Kucuk E."/>
            <person name="Khan H."/>
            <person name="Gibb E.A."/>
            <person name="Pandoh P."/>
            <person name="Kirk H."/>
            <person name="Zhao Y."/>
            <person name="Jones M."/>
            <person name="Mungall A.J."/>
            <person name="Coope R."/>
            <person name="Pleasance S."/>
            <person name="Moore R.A."/>
            <person name="Holt R.A."/>
            <person name="Round J.M."/>
            <person name="Ohora S."/>
            <person name="Walle B.V."/>
            <person name="Veldhoen N."/>
            <person name="Helbing C.C."/>
            <person name="Birol I."/>
        </authorList>
    </citation>
    <scope>NUCLEOTIDE SEQUENCE [LARGE SCALE GENOMIC DNA]</scope>
</reference>